<dbReference type="EMBL" id="JARKIE010000136">
    <property type="protein sequence ID" value="KAJ7677651.1"/>
    <property type="molecule type" value="Genomic_DNA"/>
</dbReference>
<accession>A0AAD7D410</accession>
<feature type="compositionally biased region" description="Low complexity" evidence="1">
    <location>
        <begin position="816"/>
        <end position="830"/>
    </location>
</feature>
<feature type="compositionally biased region" description="Basic residues" evidence="1">
    <location>
        <begin position="360"/>
        <end position="369"/>
    </location>
</feature>
<feature type="compositionally biased region" description="Acidic residues" evidence="1">
    <location>
        <begin position="337"/>
        <end position="354"/>
    </location>
</feature>
<organism evidence="2 3">
    <name type="scientific">Mycena rosella</name>
    <name type="common">Pink bonnet</name>
    <name type="synonym">Agaricus rosellus</name>
    <dbReference type="NCBI Taxonomy" id="1033263"/>
    <lineage>
        <taxon>Eukaryota</taxon>
        <taxon>Fungi</taxon>
        <taxon>Dikarya</taxon>
        <taxon>Basidiomycota</taxon>
        <taxon>Agaricomycotina</taxon>
        <taxon>Agaricomycetes</taxon>
        <taxon>Agaricomycetidae</taxon>
        <taxon>Agaricales</taxon>
        <taxon>Marasmiineae</taxon>
        <taxon>Mycenaceae</taxon>
        <taxon>Mycena</taxon>
    </lineage>
</organism>
<reference evidence="2" key="1">
    <citation type="submission" date="2023-03" db="EMBL/GenBank/DDBJ databases">
        <title>Massive genome expansion in bonnet fungi (Mycena s.s.) driven by repeated elements and novel gene families across ecological guilds.</title>
        <authorList>
            <consortium name="Lawrence Berkeley National Laboratory"/>
            <person name="Harder C.B."/>
            <person name="Miyauchi S."/>
            <person name="Viragh M."/>
            <person name="Kuo A."/>
            <person name="Thoen E."/>
            <person name="Andreopoulos B."/>
            <person name="Lu D."/>
            <person name="Skrede I."/>
            <person name="Drula E."/>
            <person name="Henrissat B."/>
            <person name="Morin E."/>
            <person name="Kohler A."/>
            <person name="Barry K."/>
            <person name="LaButti K."/>
            <person name="Morin E."/>
            <person name="Salamov A."/>
            <person name="Lipzen A."/>
            <person name="Mereny Z."/>
            <person name="Hegedus B."/>
            <person name="Baldrian P."/>
            <person name="Stursova M."/>
            <person name="Weitz H."/>
            <person name="Taylor A."/>
            <person name="Grigoriev I.V."/>
            <person name="Nagy L.G."/>
            <person name="Martin F."/>
            <person name="Kauserud H."/>
        </authorList>
    </citation>
    <scope>NUCLEOTIDE SEQUENCE</scope>
    <source>
        <strain evidence="2">CBHHK067</strain>
    </source>
</reference>
<dbReference type="AlphaFoldDB" id="A0AAD7D410"/>
<keyword evidence="3" id="KW-1185">Reference proteome</keyword>
<feature type="region of interest" description="Disordered" evidence="1">
    <location>
        <begin position="804"/>
        <end position="907"/>
    </location>
</feature>
<feature type="compositionally biased region" description="Polar residues" evidence="1">
    <location>
        <begin position="403"/>
        <end position="416"/>
    </location>
</feature>
<protein>
    <submittedName>
        <fullName evidence="2">Uncharacterized protein</fullName>
    </submittedName>
</protein>
<gene>
    <name evidence="2" type="ORF">B0H17DRAFT_1139521</name>
</gene>
<dbReference type="Proteomes" id="UP001221757">
    <property type="component" value="Unassembled WGS sequence"/>
</dbReference>
<name>A0AAD7D410_MYCRO</name>
<feature type="region of interest" description="Disordered" evidence="1">
    <location>
        <begin position="920"/>
        <end position="940"/>
    </location>
</feature>
<proteinExistence type="predicted"/>
<evidence type="ECO:0000313" key="2">
    <source>
        <dbReference type="EMBL" id="KAJ7677651.1"/>
    </source>
</evidence>
<feature type="region of interest" description="Disordered" evidence="1">
    <location>
        <begin position="514"/>
        <end position="535"/>
    </location>
</feature>
<feature type="compositionally biased region" description="Basic and acidic residues" evidence="1">
    <location>
        <begin position="832"/>
        <end position="841"/>
    </location>
</feature>
<comment type="caution">
    <text evidence="2">The sequence shown here is derived from an EMBL/GenBank/DDBJ whole genome shotgun (WGS) entry which is preliminary data.</text>
</comment>
<evidence type="ECO:0000313" key="3">
    <source>
        <dbReference type="Proteomes" id="UP001221757"/>
    </source>
</evidence>
<sequence>MPPHKKTTLEQQEFIQTWMPEFLLKQGRKTLEAFWPKMRSAYLSEWPEEVVLGLPLQTVDRDPNAEPPVPLTDAERKRLTDALETRFAKLRNSFYNEAAKIRKKRGGVSRSSLSLAAMLFKQRPKAKRRHQVLEVYQKEQKEKIRDALSKSGYDKLNEATQCRTEDGDWVDDDDDEVKMKRLATARKERMQLFRRVVQQVWDSETEAVKQGIREKAQKEVVPPATTDEMLEGVEGAETERTPQEYQMSIDESGQVAEMFLQEFQRMTGWMGVLVYGGPIPRLAGRLGVRAVPFGAIPGGLTFDKWHPDFKKRVTDPLVRFLRQAIPRDVRLSRGIFDEDNDKEGEDLDASDTETLDSPAKKTKTNKRKSKEVNSAATKDKQPDAPEKPAHRPKTKKKTGAPAPSSTLAVAQSSQPTEQPPVPSSQDFAVPLSLQGFDPHTSLEGFDLRASLRTFDAGPTFDAGAQFDTGRDFEASPGFETGVDFGTHGSQDFDMGGSLLEFDNGAHFDSQGAQESHAFDAGGSSRDFDTGGQFYRQGPQHMDLAVAQNWLSHPTESESTPDLAPQQSPSSQRFDPFVGDSTPTFSSTSPFGHPTIFGAPGQKTSRDYAPLAPSQSSWGTSQETAGTSSTCAADAIAGSTKAHTTDTSLKAISSTDIALGARPPDTIAGSNDPHAADAERLKVISIASIALDARAHTANTIASSTDTHTSDARPLKTVRHVLIRTAAPVSARLPSGKGSACKDHHPAQTPHLNSIPIVTARWAAATDVIPVAVAAAINKIPTRNTSAIDQRSIAASALTPISSSHVVRGADSPADEPTAPVPTVKAAPPSAEEVAKRMEKARQARKKRAANPKSKNARGGKNAKNAEEGEEEGGGERGNDGDEPSAEVEGPVVPPGATADTPPAFIFTISNNNGARARAATAAEKLSQKLHHNPDGPTPLVILPRPRRAAQAPNKGTPITFQQMKDARTAQLNAKQQAEDDALIRKLTSGKGQGKAANGQSQSAAGTKRKAVGEENAAPSKR</sequence>
<feature type="compositionally biased region" description="Basic residues" evidence="1">
    <location>
        <begin position="842"/>
        <end position="857"/>
    </location>
</feature>
<feature type="region of interest" description="Disordered" evidence="1">
    <location>
        <begin position="336"/>
        <end position="432"/>
    </location>
</feature>
<evidence type="ECO:0000256" key="1">
    <source>
        <dbReference type="SAM" id="MobiDB-lite"/>
    </source>
</evidence>
<feature type="compositionally biased region" description="Polar residues" evidence="1">
    <location>
        <begin position="612"/>
        <end position="624"/>
    </location>
</feature>
<feature type="compositionally biased region" description="Low complexity" evidence="1">
    <location>
        <begin position="580"/>
        <end position="590"/>
    </location>
</feature>
<feature type="compositionally biased region" description="Polar residues" evidence="1">
    <location>
        <begin position="552"/>
        <end position="572"/>
    </location>
</feature>
<feature type="compositionally biased region" description="Basic and acidic residues" evidence="1">
    <location>
        <begin position="377"/>
        <end position="389"/>
    </location>
</feature>
<feature type="region of interest" description="Disordered" evidence="1">
    <location>
        <begin position="552"/>
        <end position="624"/>
    </location>
</feature>
<feature type="region of interest" description="Disordered" evidence="1">
    <location>
        <begin position="984"/>
        <end position="1021"/>
    </location>
</feature>